<dbReference type="Gene3D" id="3.40.1360.10">
    <property type="match status" value="1"/>
</dbReference>
<dbReference type="RefSeq" id="WP_046444126.1">
    <property type="nucleotide sequence ID" value="NZ_CAUERS010000001.1"/>
</dbReference>
<feature type="zinc finger region" description="C4-type" evidence="7">
    <location>
        <begin position="56"/>
        <end position="71"/>
    </location>
</feature>
<dbReference type="Proteomes" id="UP000034076">
    <property type="component" value="Unassembled WGS sequence"/>
</dbReference>
<dbReference type="InterPro" id="IPR034137">
    <property type="entry name" value="TOPRIM_RecR"/>
</dbReference>
<organism evidence="9 10">
    <name type="scientific">Christensenella hongkongensis</name>
    <dbReference type="NCBI Taxonomy" id="270498"/>
    <lineage>
        <taxon>Bacteria</taxon>
        <taxon>Bacillati</taxon>
        <taxon>Bacillota</taxon>
        <taxon>Clostridia</taxon>
        <taxon>Christensenellales</taxon>
        <taxon>Christensenellaceae</taxon>
        <taxon>Christensenella</taxon>
    </lineage>
</organism>
<keyword evidence="5 7" id="KW-0233">DNA recombination</keyword>
<dbReference type="InterPro" id="IPR023627">
    <property type="entry name" value="Rcmb_RecR"/>
</dbReference>
<evidence type="ECO:0000313" key="10">
    <source>
        <dbReference type="Proteomes" id="UP000034076"/>
    </source>
</evidence>
<gene>
    <name evidence="7" type="primary">recR</name>
    <name evidence="9" type="ORF">CHK_2324</name>
</gene>
<evidence type="ECO:0000256" key="6">
    <source>
        <dbReference type="ARBA" id="ARBA00023204"/>
    </source>
</evidence>
<feature type="domain" description="Toprim" evidence="8">
    <location>
        <begin position="79"/>
        <end position="173"/>
    </location>
</feature>
<reference evidence="9 10" key="1">
    <citation type="submission" date="2015-04" db="EMBL/GenBank/DDBJ databases">
        <title>Draft genome sequence of bacteremic isolate Catabacter hongkongensis type strain HKU16T.</title>
        <authorList>
            <person name="Lau S.K."/>
            <person name="Teng J.L."/>
            <person name="Huang Y."/>
            <person name="Curreem S.O."/>
            <person name="Tsui S.K."/>
            <person name="Woo P.C."/>
        </authorList>
    </citation>
    <scope>NUCLEOTIDE SEQUENCE [LARGE SCALE GENOMIC DNA]</scope>
    <source>
        <strain evidence="9 10">HKU16</strain>
    </source>
</reference>
<comment type="function">
    <text evidence="7">May play a role in DNA repair. It seems to be involved in an RecBC-independent recombinational process of DNA repair. It may act with RecF and RecO.</text>
</comment>
<keyword evidence="3 7" id="KW-0863">Zinc-finger</keyword>
<evidence type="ECO:0000256" key="7">
    <source>
        <dbReference type="HAMAP-Rule" id="MF_00017"/>
    </source>
</evidence>
<evidence type="ECO:0000259" key="8">
    <source>
        <dbReference type="PROSITE" id="PS50880"/>
    </source>
</evidence>
<accession>A0A0M2NH36</accession>
<dbReference type="PROSITE" id="PS50880">
    <property type="entry name" value="TOPRIM"/>
    <property type="match status" value="1"/>
</dbReference>
<proteinExistence type="inferred from homology"/>
<dbReference type="EMBL" id="LAYJ01000112">
    <property type="protein sequence ID" value="KKI50261.1"/>
    <property type="molecule type" value="Genomic_DNA"/>
</dbReference>
<dbReference type="Pfam" id="PF13662">
    <property type="entry name" value="Toprim_4"/>
    <property type="match status" value="1"/>
</dbReference>
<dbReference type="Pfam" id="PF21175">
    <property type="entry name" value="RecR_C"/>
    <property type="match status" value="1"/>
</dbReference>
<dbReference type="HAMAP" id="MF_00017">
    <property type="entry name" value="RecR"/>
    <property type="match status" value="1"/>
</dbReference>
<name>A0A0M2NH36_9FIRM</name>
<evidence type="ECO:0000256" key="4">
    <source>
        <dbReference type="ARBA" id="ARBA00022833"/>
    </source>
</evidence>
<evidence type="ECO:0000256" key="2">
    <source>
        <dbReference type="ARBA" id="ARBA00022763"/>
    </source>
</evidence>
<dbReference type="NCBIfam" id="TIGR00615">
    <property type="entry name" value="recR"/>
    <property type="match status" value="1"/>
</dbReference>
<dbReference type="Pfam" id="PF21176">
    <property type="entry name" value="RecR_HhH"/>
    <property type="match status" value="1"/>
</dbReference>
<dbReference type="STRING" id="270498.CHK_2324"/>
<dbReference type="GO" id="GO:0006310">
    <property type="term" value="P:DNA recombination"/>
    <property type="evidence" value="ECO:0007669"/>
    <property type="project" value="UniProtKB-UniRule"/>
</dbReference>
<comment type="similarity">
    <text evidence="7">Belongs to the RecR family.</text>
</comment>
<dbReference type="InterPro" id="IPR000093">
    <property type="entry name" value="DNA_Rcmb_RecR"/>
</dbReference>
<keyword evidence="10" id="KW-1185">Reference proteome</keyword>
<evidence type="ECO:0000256" key="3">
    <source>
        <dbReference type="ARBA" id="ARBA00022771"/>
    </source>
</evidence>
<dbReference type="PANTHER" id="PTHR30446:SF0">
    <property type="entry name" value="RECOMBINATION PROTEIN RECR"/>
    <property type="match status" value="1"/>
</dbReference>
<evidence type="ECO:0000256" key="1">
    <source>
        <dbReference type="ARBA" id="ARBA00022723"/>
    </source>
</evidence>
<evidence type="ECO:0000313" key="9">
    <source>
        <dbReference type="EMBL" id="KKI50261.1"/>
    </source>
</evidence>
<dbReference type="Gene3D" id="1.10.8.420">
    <property type="entry name" value="RecR Domain 1"/>
    <property type="match status" value="1"/>
</dbReference>
<dbReference type="InterPro" id="IPR006171">
    <property type="entry name" value="TOPRIM_dom"/>
</dbReference>
<dbReference type="PANTHER" id="PTHR30446">
    <property type="entry name" value="RECOMBINATION PROTEIN RECR"/>
    <property type="match status" value="1"/>
</dbReference>
<dbReference type="Pfam" id="PF02132">
    <property type="entry name" value="RecR_ZnF"/>
    <property type="match status" value="1"/>
</dbReference>
<keyword evidence="2 7" id="KW-0227">DNA damage</keyword>
<dbReference type="GO" id="GO:0006281">
    <property type="term" value="P:DNA repair"/>
    <property type="evidence" value="ECO:0007669"/>
    <property type="project" value="UniProtKB-UniRule"/>
</dbReference>
<sequence length="196" mass="21613">MNLQSYSKLVAQFCKLPGIGAKTAQRLAYYVLKMPEAEVKQFAVDMYDARRKVKYCKICGNLCESDICDVCEDTRRDRSVICVVKDARDVFAIEKTHEYRGLYHVLGGTISPLEGVGPDDIAIKPLIGRLTDEVKEIILATNPDVQGEATAAYISRLLAGFDVKVSRIAHGIPIGAELEYADEITLAKALEGRTSL</sequence>
<keyword evidence="1 7" id="KW-0479">Metal-binding</keyword>
<dbReference type="SUPFAM" id="SSF111304">
    <property type="entry name" value="Recombination protein RecR"/>
    <property type="match status" value="1"/>
</dbReference>
<dbReference type="GO" id="GO:0003677">
    <property type="term" value="F:DNA binding"/>
    <property type="evidence" value="ECO:0007669"/>
    <property type="project" value="UniProtKB-UniRule"/>
</dbReference>
<protein>
    <recommendedName>
        <fullName evidence="7">Recombination protein RecR</fullName>
    </recommendedName>
</protein>
<dbReference type="AlphaFoldDB" id="A0A0M2NH36"/>
<dbReference type="GO" id="GO:0008270">
    <property type="term" value="F:zinc ion binding"/>
    <property type="evidence" value="ECO:0007669"/>
    <property type="project" value="UniProtKB-KW"/>
</dbReference>
<dbReference type="CDD" id="cd01025">
    <property type="entry name" value="TOPRIM_recR"/>
    <property type="match status" value="1"/>
</dbReference>
<dbReference type="Gene3D" id="6.10.250.240">
    <property type="match status" value="1"/>
</dbReference>
<dbReference type="InterPro" id="IPR015967">
    <property type="entry name" value="Rcmb_RecR_Znf"/>
</dbReference>
<dbReference type="Gene3D" id="3.30.60.80">
    <property type="match status" value="1"/>
</dbReference>
<dbReference type="PATRIC" id="fig|270498.16.peg.2076"/>
<dbReference type="OrthoDB" id="9802672at2"/>
<dbReference type="SMART" id="SM00493">
    <property type="entry name" value="TOPRIM"/>
    <property type="match status" value="1"/>
</dbReference>
<keyword evidence="6 7" id="KW-0234">DNA repair</keyword>
<keyword evidence="4 7" id="KW-0862">Zinc</keyword>
<dbReference type="PROSITE" id="PS01300">
    <property type="entry name" value="RECR"/>
    <property type="match status" value="1"/>
</dbReference>
<comment type="caution">
    <text evidence="9">The sequence shown here is derived from an EMBL/GenBank/DDBJ whole genome shotgun (WGS) entry which is preliminary data.</text>
</comment>
<evidence type="ECO:0000256" key="5">
    <source>
        <dbReference type="ARBA" id="ARBA00023172"/>
    </source>
</evidence>